<feature type="domain" description="Bulb-type lectin" evidence="2">
    <location>
        <begin position="175"/>
        <end position="285"/>
    </location>
</feature>
<feature type="region of interest" description="Disordered" evidence="1">
    <location>
        <begin position="70"/>
        <end position="189"/>
    </location>
</feature>
<dbReference type="AlphaFoldDB" id="A0A1D1UGR5"/>
<organism evidence="3 4">
    <name type="scientific">Ramazzottius varieornatus</name>
    <name type="common">Water bear</name>
    <name type="synonym">Tardigrade</name>
    <dbReference type="NCBI Taxonomy" id="947166"/>
    <lineage>
        <taxon>Eukaryota</taxon>
        <taxon>Metazoa</taxon>
        <taxon>Ecdysozoa</taxon>
        <taxon>Tardigrada</taxon>
        <taxon>Eutardigrada</taxon>
        <taxon>Parachela</taxon>
        <taxon>Hypsibioidea</taxon>
        <taxon>Ramazzottiidae</taxon>
        <taxon>Ramazzottius</taxon>
    </lineage>
</organism>
<evidence type="ECO:0000313" key="4">
    <source>
        <dbReference type="Proteomes" id="UP000186922"/>
    </source>
</evidence>
<keyword evidence="4" id="KW-1185">Reference proteome</keyword>
<dbReference type="InterPro" id="IPR036426">
    <property type="entry name" value="Bulb-type_lectin_dom_sf"/>
</dbReference>
<dbReference type="InterPro" id="IPR001480">
    <property type="entry name" value="Bulb-type_lectin_dom"/>
</dbReference>
<accession>A0A1D1UGR5</accession>
<gene>
    <name evidence="3" type="primary">RvY_00403</name>
    <name evidence="3" type="synonym">RvY_00403.1</name>
    <name evidence="3" type="ORF">RvY_00403-1</name>
</gene>
<dbReference type="OrthoDB" id="1884773at2759"/>
<dbReference type="SUPFAM" id="SSF51110">
    <property type="entry name" value="alpha-D-mannose-specific plant lectins"/>
    <property type="match status" value="1"/>
</dbReference>
<evidence type="ECO:0000256" key="1">
    <source>
        <dbReference type="SAM" id="MobiDB-lite"/>
    </source>
</evidence>
<dbReference type="Proteomes" id="UP000186922">
    <property type="component" value="Unassembled WGS sequence"/>
</dbReference>
<dbReference type="PROSITE" id="PS50927">
    <property type="entry name" value="BULB_LECTIN"/>
    <property type="match status" value="1"/>
</dbReference>
<dbReference type="Gene3D" id="2.90.10.10">
    <property type="entry name" value="Bulb-type lectin domain"/>
    <property type="match status" value="2"/>
</dbReference>
<name>A0A1D1UGR5_RAMVA</name>
<reference evidence="3 4" key="1">
    <citation type="journal article" date="2016" name="Nat. Commun.">
        <title>Extremotolerant tardigrade genome and improved radiotolerance of human cultured cells by tardigrade-unique protein.</title>
        <authorList>
            <person name="Hashimoto T."/>
            <person name="Horikawa D.D."/>
            <person name="Saito Y."/>
            <person name="Kuwahara H."/>
            <person name="Kozuka-Hata H."/>
            <person name="Shin-I T."/>
            <person name="Minakuchi Y."/>
            <person name="Ohishi K."/>
            <person name="Motoyama A."/>
            <person name="Aizu T."/>
            <person name="Enomoto A."/>
            <person name="Kondo K."/>
            <person name="Tanaka S."/>
            <person name="Hara Y."/>
            <person name="Koshikawa S."/>
            <person name="Sagara H."/>
            <person name="Miura T."/>
            <person name="Yokobori S."/>
            <person name="Miyagawa K."/>
            <person name="Suzuki Y."/>
            <person name="Kubo T."/>
            <person name="Oyama M."/>
            <person name="Kohara Y."/>
            <person name="Fujiyama A."/>
            <person name="Arakawa K."/>
            <person name="Katayama T."/>
            <person name="Toyoda A."/>
            <person name="Kunieda T."/>
        </authorList>
    </citation>
    <scope>NUCLEOTIDE SEQUENCE [LARGE SCALE GENOMIC DNA]</scope>
    <source>
        <strain evidence="3 4">YOKOZUNA-1</strain>
    </source>
</reference>
<feature type="compositionally biased region" description="Polar residues" evidence="1">
    <location>
        <begin position="142"/>
        <end position="156"/>
    </location>
</feature>
<dbReference type="EMBL" id="BDGG01000001">
    <property type="protein sequence ID" value="GAU87575.1"/>
    <property type="molecule type" value="Genomic_DNA"/>
</dbReference>
<comment type="caution">
    <text evidence="3">The sequence shown here is derived from an EMBL/GenBank/DDBJ whole genome shotgun (WGS) entry which is preliminary data.</text>
</comment>
<evidence type="ECO:0000259" key="2">
    <source>
        <dbReference type="PROSITE" id="PS50927"/>
    </source>
</evidence>
<sequence>MSAKNTRRPTDNSSVRDLQHYLRLSDATLTRLQEEHFVSVRDVKSIPVDRFGELKLPMRDEITLRNFLFPPPTGHQNITVSNKPDPRVADSGNVNDRPRLVVRPEAQPHVQAQPRPVRPPPPGNPRREPRKEHTHRPHGKPPQSNHTSGNTSTSVTSKDKQRPPGGSVVPENPPKSHLRSNEKLLPGQSLFSSTKNLRLTMQSDGNLVLYRTRDNHPTWATNTHGQRVREAIMQQDGNLVIYGTSGHPIWATGTNAYAGTHCQVQDDGNFCLYEPTGKCVWASQTWGQV</sequence>
<protein>
    <recommendedName>
        <fullName evidence="2">Bulb-type lectin domain-containing protein</fullName>
    </recommendedName>
</protein>
<dbReference type="CDD" id="cd00028">
    <property type="entry name" value="B_lectin"/>
    <property type="match status" value="1"/>
</dbReference>
<dbReference type="SMART" id="SM00108">
    <property type="entry name" value="B_lectin"/>
    <property type="match status" value="1"/>
</dbReference>
<proteinExistence type="predicted"/>
<evidence type="ECO:0000313" key="3">
    <source>
        <dbReference type="EMBL" id="GAU87575.1"/>
    </source>
</evidence>